<organism evidence="5 6">
    <name type="scientific">Lasiosphaeris hirsuta</name>
    <dbReference type="NCBI Taxonomy" id="260670"/>
    <lineage>
        <taxon>Eukaryota</taxon>
        <taxon>Fungi</taxon>
        <taxon>Dikarya</taxon>
        <taxon>Ascomycota</taxon>
        <taxon>Pezizomycotina</taxon>
        <taxon>Sordariomycetes</taxon>
        <taxon>Sordariomycetidae</taxon>
        <taxon>Sordariales</taxon>
        <taxon>Lasiosphaeriaceae</taxon>
        <taxon>Lasiosphaeris</taxon>
    </lineage>
</organism>
<accession>A0AA40ASF5</accession>
<dbReference type="Gene3D" id="3.40.50.300">
    <property type="entry name" value="P-loop containing nucleotide triphosphate hydrolases"/>
    <property type="match status" value="1"/>
</dbReference>
<dbReference type="Proteomes" id="UP001172102">
    <property type="component" value="Unassembled WGS sequence"/>
</dbReference>
<feature type="non-terminal residue" evidence="5">
    <location>
        <position position="243"/>
    </location>
</feature>
<evidence type="ECO:0000313" key="5">
    <source>
        <dbReference type="EMBL" id="KAK0721139.1"/>
    </source>
</evidence>
<keyword evidence="6" id="KW-1185">Reference proteome</keyword>
<dbReference type="InterPro" id="IPR003959">
    <property type="entry name" value="ATPase_AAA_core"/>
</dbReference>
<proteinExistence type="inferred from homology"/>
<dbReference type="Pfam" id="PF00004">
    <property type="entry name" value="AAA"/>
    <property type="match status" value="1"/>
</dbReference>
<comment type="similarity">
    <text evidence="1">Belongs to the CbxX/CfxQ family.</text>
</comment>
<dbReference type="SUPFAM" id="SSF52540">
    <property type="entry name" value="P-loop containing nucleoside triphosphate hydrolases"/>
    <property type="match status" value="1"/>
</dbReference>
<evidence type="ECO:0000259" key="4">
    <source>
        <dbReference type="Pfam" id="PF00004"/>
    </source>
</evidence>
<dbReference type="PRINTS" id="PR00819">
    <property type="entry name" value="CBXCFQXSUPER"/>
</dbReference>
<dbReference type="InterPro" id="IPR050773">
    <property type="entry name" value="CbxX/CfxQ_RuBisCO_ESX"/>
</dbReference>
<dbReference type="FunFam" id="3.40.50.300:FF:000216">
    <property type="entry name" value="Type VII secretion ATPase EccA"/>
    <property type="match status" value="1"/>
</dbReference>
<name>A0AA40ASF5_9PEZI</name>
<evidence type="ECO:0000256" key="3">
    <source>
        <dbReference type="ARBA" id="ARBA00022840"/>
    </source>
</evidence>
<dbReference type="GO" id="GO:0016887">
    <property type="term" value="F:ATP hydrolysis activity"/>
    <property type="evidence" value="ECO:0007669"/>
    <property type="project" value="InterPro"/>
</dbReference>
<keyword evidence="2" id="KW-0547">Nucleotide-binding</keyword>
<reference evidence="5" key="1">
    <citation type="submission" date="2023-06" db="EMBL/GenBank/DDBJ databases">
        <title>Genome-scale phylogeny and comparative genomics of the fungal order Sordariales.</title>
        <authorList>
            <consortium name="Lawrence Berkeley National Laboratory"/>
            <person name="Hensen N."/>
            <person name="Bonometti L."/>
            <person name="Westerberg I."/>
            <person name="Brannstrom I.O."/>
            <person name="Guillou S."/>
            <person name="Cros-Aarteil S."/>
            <person name="Calhoun S."/>
            <person name="Haridas S."/>
            <person name="Kuo A."/>
            <person name="Mondo S."/>
            <person name="Pangilinan J."/>
            <person name="Riley R."/>
            <person name="Labutti K."/>
            <person name="Andreopoulos B."/>
            <person name="Lipzen A."/>
            <person name="Chen C."/>
            <person name="Yanf M."/>
            <person name="Daum C."/>
            <person name="Ng V."/>
            <person name="Clum A."/>
            <person name="Steindorff A."/>
            <person name="Ohm R."/>
            <person name="Martin F."/>
            <person name="Silar P."/>
            <person name="Natvig D."/>
            <person name="Lalanne C."/>
            <person name="Gautier V."/>
            <person name="Ament-Velasquez S.L."/>
            <person name="Kruys A."/>
            <person name="Hutchinson M.I."/>
            <person name="Powell A.J."/>
            <person name="Barry K."/>
            <person name="Miller A.N."/>
            <person name="Grigoriev I.V."/>
            <person name="Debuchy R."/>
            <person name="Gladieux P."/>
            <person name="Thoren M.H."/>
            <person name="Johannesson H."/>
        </authorList>
    </citation>
    <scope>NUCLEOTIDE SEQUENCE</scope>
    <source>
        <strain evidence="5">SMH4607-1</strain>
    </source>
</reference>
<feature type="domain" description="ATPase AAA-type core" evidence="4">
    <location>
        <begin position="53"/>
        <end position="163"/>
    </location>
</feature>
<sequence>DRATKPGGSVEKHFEDFVGCEALISRLRRCQTVVKNTKSRGKDPRELIPFTFLFCGPLGTGKTTAAKRIGQIFYEMGFLATPEVMDRSATHLIGEYVGHTGPKTTKLFDSALGRVLFIDESYKLDEGSYTREAVVEMINLLGSERYRKKLVVILAGYQKDIHQLMATNPGFTSRLPEVINFDPLTPGQCAQLLFKRMVALDIETEELEQSTPLVSFLEAYFGKISQLPFWGNGRDVGTLASSI</sequence>
<feature type="non-terminal residue" evidence="5">
    <location>
        <position position="1"/>
    </location>
</feature>
<evidence type="ECO:0000313" key="6">
    <source>
        <dbReference type="Proteomes" id="UP001172102"/>
    </source>
</evidence>
<keyword evidence="3" id="KW-0067">ATP-binding</keyword>
<dbReference type="InterPro" id="IPR027417">
    <property type="entry name" value="P-loop_NTPase"/>
</dbReference>
<comment type="caution">
    <text evidence="5">The sequence shown here is derived from an EMBL/GenBank/DDBJ whole genome shotgun (WGS) entry which is preliminary data.</text>
</comment>
<dbReference type="PANTHER" id="PTHR43392">
    <property type="entry name" value="AAA-TYPE ATPASE FAMILY PROTEIN / ANKYRIN REPEAT FAMILY PROTEIN"/>
    <property type="match status" value="1"/>
</dbReference>
<dbReference type="GO" id="GO:0005524">
    <property type="term" value="F:ATP binding"/>
    <property type="evidence" value="ECO:0007669"/>
    <property type="project" value="UniProtKB-KW"/>
</dbReference>
<evidence type="ECO:0000256" key="1">
    <source>
        <dbReference type="ARBA" id="ARBA00010378"/>
    </source>
</evidence>
<dbReference type="PANTHER" id="PTHR43392:SF2">
    <property type="entry name" value="AAA-TYPE ATPASE FAMILY PROTEIN _ ANKYRIN REPEAT FAMILY PROTEIN"/>
    <property type="match status" value="1"/>
</dbReference>
<protein>
    <submittedName>
        <fullName evidence="5">P-loop containing nucleoside triphosphate hydrolase protein</fullName>
    </submittedName>
</protein>
<gene>
    <name evidence="5" type="ORF">B0H67DRAFT_465100</name>
</gene>
<dbReference type="AlphaFoldDB" id="A0AA40ASF5"/>
<dbReference type="InterPro" id="IPR000641">
    <property type="entry name" value="CbxX/CfxQ"/>
</dbReference>
<dbReference type="EMBL" id="JAUKUA010000003">
    <property type="protein sequence ID" value="KAK0721139.1"/>
    <property type="molecule type" value="Genomic_DNA"/>
</dbReference>
<evidence type="ECO:0000256" key="2">
    <source>
        <dbReference type="ARBA" id="ARBA00022741"/>
    </source>
</evidence>
<keyword evidence="5" id="KW-0378">Hydrolase</keyword>